<dbReference type="SMART" id="SM00369">
    <property type="entry name" value="LRR_TYP"/>
    <property type="match status" value="7"/>
</dbReference>
<dbReference type="PROSITE" id="PS51450">
    <property type="entry name" value="LRR"/>
    <property type="match status" value="4"/>
</dbReference>
<evidence type="ECO:0000313" key="5">
    <source>
        <dbReference type="EMBL" id="KAK2152413.1"/>
    </source>
</evidence>
<evidence type="ECO:0000313" key="6">
    <source>
        <dbReference type="Proteomes" id="UP001208570"/>
    </source>
</evidence>
<dbReference type="SMART" id="SM00365">
    <property type="entry name" value="LRR_SD22"/>
    <property type="match status" value="3"/>
</dbReference>
<dbReference type="AlphaFoldDB" id="A0AAD9JGV0"/>
<gene>
    <name evidence="5" type="ORF">LSH36_329g01020</name>
</gene>
<dbReference type="PRINTS" id="PR00019">
    <property type="entry name" value="LEURICHRPT"/>
</dbReference>
<feature type="signal peptide" evidence="4">
    <location>
        <begin position="1"/>
        <end position="20"/>
    </location>
</feature>
<dbReference type="PANTHER" id="PTHR45617">
    <property type="entry name" value="LEUCINE RICH REPEAT FAMILY PROTEIN"/>
    <property type="match status" value="1"/>
</dbReference>
<dbReference type="InterPro" id="IPR003591">
    <property type="entry name" value="Leu-rich_rpt_typical-subtyp"/>
</dbReference>
<keyword evidence="4" id="KW-0732">Signal</keyword>
<keyword evidence="2" id="KW-0677">Repeat</keyword>
<reference evidence="5" key="1">
    <citation type="journal article" date="2023" name="Mol. Biol. Evol.">
        <title>Third-Generation Sequencing Reveals the Adaptive Role of the Epigenome in Three Deep-Sea Polychaetes.</title>
        <authorList>
            <person name="Perez M."/>
            <person name="Aroh O."/>
            <person name="Sun Y."/>
            <person name="Lan Y."/>
            <person name="Juniper S.K."/>
            <person name="Young C.R."/>
            <person name="Angers B."/>
            <person name="Qian P.Y."/>
        </authorList>
    </citation>
    <scope>NUCLEOTIDE SEQUENCE</scope>
    <source>
        <strain evidence="5">P08H-3</strain>
    </source>
</reference>
<keyword evidence="6" id="KW-1185">Reference proteome</keyword>
<accession>A0AAD9JGV0</accession>
<sequence length="585" mass="65917">MWRSLLTNFVLFIAIQKVVCNSEDENITQVLCPGGCVDGSFYSFSCPHASCDQFPTELIANPDIAIVDVSFNKISSLPKLSYPHLISLDLSNNAITDVKEGTFDSCRDLKYLNLSMNVLTSITKQMFGIDLHDLEELDLSHNRIATIGEFSFQFLPALKSMNISYNNLERIENSVFFSSRVEILHLEANSLSVVGTYYFHDLTDLQYLSLRNNQIRSIEPDSFMLLDALERLDLGGNCLEDLRNDIFHEGVRRPFSNLQAIHLENNRLKTVHDNTFSPFPKLMYIFLDENQLTDISSIKPFPAALAEISLRGNAALKKITNGTFTGLKRLQRVNISGCYRLATIEVGAFDQEASSVTEFDVSECSLINLPRRLLNWTRTSVLRMSDNRWDCDCNLNWTKTTLPDAVLKTMQCTRRRSSNVDSLSLASFSPLQQSIPGHNTFQWETPTGAVLLFGAGCMVVTDEESVLTGCITRRCSTPHQLKGQTLLDVDIRDMSCDFYTRYGYSISVSLIIAATVVFVSGVTLLACRYRDVLFDPCSRRSRDPYKTVYHKAPEEEDYSDPAVSIQIDEANSETKLLKNAEPTQV</sequence>
<dbReference type="SUPFAM" id="SSF52058">
    <property type="entry name" value="L domain-like"/>
    <property type="match status" value="1"/>
</dbReference>
<keyword evidence="3" id="KW-0812">Transmembrane</keyword>
<evidence type="ECO:0000256" key="1">
    <source>
        <dbReference type="ARBA" id="ARBA00022614"/>
    </source>
</evidence>
<name>A0AAD9JGV0_9ANNE</name>
<keyword evidence="3" id="KW-0472">Membrane</keyword>
<evidence type="ECO:0000256" key="3">
    <source>
        <dbReference type="SAM" id="Phobius"/>
    </source>
</evidence>
<dbReference type="Pfam" id="PF13855">
    <property type="entry name" value="LRR_8"/>
    <property type="match status" value="3"/>
</dbReference>
<dbReference type="InterPro" id="IPR001611">
    <property type="entry name" value="Leu-rich_rpt"/>
</dbReference>
<proteinExistence type="predicted"/>
<dbReference type="Proteomes" id="UP001208570">
    <property type="component" value="Unassembled WGS sequence"/>
</dbReference>
<feature type="transmembrane region" description="Helical" evidence="3">
    <location>
        <begin position="502"/>
        <end position="526"/>
    </location>
</feature>
<comment type="caution">
    <text evidence="5">The sequence shown here is derived from an EMBL/GenBank/DDBJ whole genome shotgun (WGS) entry which is preliminary data.</text>
</comment>
<protein>
    <submittedName>
        <fullName evidence="5">Uncharacterized protein</fullName>
    </submittedName>
</protein>
<dbReference type="Gene3D" id="3.80.10.10">
    <property type="entry name" value="Ribonuclease Inhibitor"/>
    <property type="match status" value="3"/>
</dbReference>
<dbReference type="InterPro" id="IPR032675">
    <property type="entry name" value="LRR_dom_sf"/>
</dbReference>
<evidence type="ECO:0000256" key="2">
    <source>
        <dbReference type="ARBA" id="ARBA00022737"/>
    </source>
</evidence>
<keyword evidence="1" id="KW-0433">Leucine-rich repeat</keyword>
<keyword evidence="3" id="KW-1133">Transmembrane helix</keyword>
<feature type="chain" id="PRO_5042121198" evidence="4">
    <location>
        <begin position="21"/>
        <end position="585"/>
    </location>
</feature>
<dbReference type="EMBL" id="JAODUP010000329">
    <property type="protein sequence ID" value="KAK2152413.1"/>
    <property type="molecule type" value="Genomic_DNA"/>
</dbReference>
<organism evidence="5 6">
    <name type="scientific">Paralvinella palmiformis</name>
    <dbReference type="NCBI Taxonomy" id="53620"/>
    <lineage>
        <taxon>Eukaryota</taxon>
        <taxon>Metazoa</taxon>
        <taxon>Spiralia</taxon>
        <taxon>Lophotrochozoa</taxon>
        <taxon>Annelida</taxon>
        <taxon>Polychaeta</taxon>
        <taxon>Sedentaria</taxon>
        <taxon>Canalipalpata</taxon>
        <taxon>Terebellida</taxon>
        <taxon>Terebelliformia</taxon>
        <taxon>Alvinellidae</taxon>
        <taxon>Paralvinella</taxon>
    </lineage>
</organism>
<evidence type="ECO:0000256" key="4">
    <source>
        <dbReference type="SAM" id="SignalP"/>
    </source>
</evidence>